<dbReference type="EMBL" id="LR586016">
    <property type="protein sequence ID" value="VIP04610.1"/>
    <property type="molecule type" value="Genomic_DNA"/>
</dbReference>
<dbReference type="InterPro" id="IPR036514">
    <property type="entry name" value="SGNH_hydro_sf"/>
</dbReference>
<dbReference type="Gene3D" id="3.40.50.1110">
    <property type="entry name" value="SGNH hydrolase"/>
    <property type="match status" value="1"/>
</dbReference>
<dbReference type="InParanoid" id="A0A6C2YSF4"/>
<proteinExistence type="predicted"/>
<name>A0A6C2YSF4_9BACT</name>
<sequence length="1206" mass="132473">MTIDSLAYRIVSVFVVAIFASTATAAPNDETPVPDFTNGAKIPKGARHDWNLGPTGLRGWIYCDKLVTTDARQIRITKVEPGSPAAGVFRIGDVILGVGGQPFRYDPRTESGKAITAAESSAGGGKLTMTRWRAGKSEDVTLTLPVLGSYGATAPFECDKSKLLLEQGCKRLAERMSQSDYAEMDAIPRSLNALALLASGNADYLPLVKREAEWVSQFKAQSMQTWYYGYCMLFLSEYVLATGDASVVPGLERLAREAARGQSAVGSWGHGFAIPDGRLGGYGMMNSPGLVLTTGLVLAREAGVKDAAVATAIERSAKLLRFYIGKGAIPYGDHAPWMEGHEDNGKCGMAAVLFHALGDATGAEFFSRMSVAAHGAERDCGHTGNYFNMLWAMPGVALSGANAAGAWMTEFGSWYFDLARRWDGSYPHQGPPENDADSFEGWDATGTYLLAYAMPLQKLRITGRGKRLIPQLDAAAAESLIADGRGWDNKNRFGAYDRMTIEQLIERLGSWSPIVRERAAMALARRKDVPVAAIVKRFDSPTLEARYGACQAVIALGRRCESAVEPLRKCLLQSDLWLRVKAAEALAAIGPAAKPTIPKLLELLVEVDPVNDPRGMQQRYLAFALFDDNGMLRGSLDGVDREALYKAVRAGLKNEDGRARGSFGSVYRNLSDSEIKPLLPAIHRAILEPAPSGEMFADSIRVEGLHLFAKNRIEEGIQACVKYTREQNPWNSQERTPELMKILLSYGTHAKAVIPELTALANYFEKDEPDFPRELMKQKAKSVRDTIRAIQASTETPELIRIQAKPAAKQSSKAPAKRPLKVFILAGQSNMQGHASVTTFESLASDPKTAPLLKQMQDANGKPRVSEKVWITSVGCQGDAYSDLREQTGKLTVGYGAFGVGGNRIGPEYTFGLTLEDQLNEPILLIKTSWGGRSLHTDFRPPSGGPFVLAKETQELWDKYPKGAHGVPKLEDRPKFYAEKAAATGMFYREMIAHVKHVLKDIKRVVPDYDANQGYELAGFVWFQGFNDYVDGGVYPKQNQAGGYDQYADLLAHFIRDVRKDLSAPKLPFVIGVMGIDGRRGDKTPPMMHFRAAQRKPAMLPEFQGNVFVVETAAFWDDELDSFVERRERVFNQLEQEFRKAKPQPKEQQKQAARKIALEKEFKPDELKRLQTGVSNGGYHYLGAAKIMAPIGKAFAEALIEANPVK</sequence>
<accession>A0A6C2YSF4</accession>
<dbReference type="GO" id="GO:0016788">
    <property type="term" value="F:hydrolase activity, acting on ester bonds"/>
    <property type="evidence" value="ECO:0007669"/>
    <property type="project" value="UniProtKB-ARBA"/>
</dbReference>
<evidence type="ECO:0000259" key="3">
    <source>
        <dbReference type="PROSITE" id="PS50106"/>
    </source>
</evidence>
<dbReference type="KEGG" id="tim:GMBLW1_45830"/>
<dbReference type="SUPFAM" id="SSF50156">
    <property type="entry name" value="PDZ domain-like"/>
    <property type="match status" value="1"/>
</dbReference>
<organism evidence="4">
    <name type="scientific">Tuwongella immobilis</name>
    <dbReference type="NCBI Taxonomy" id="692036"/>
    <lineage>
        <taxon>Bacteria</taxon>
        <taxon>Pseudomonadati</taxon>
        <taxon>Planctomycetota</taxon>
        <taxon>Planctomycetia</taxon>
        <taxon>Gemmatales</taxon>
        <taxon>Gemmataceae</taxon>
        <taxon>Tuwongella</taxon>
    </lineage>
</organism>
<evidence type="ECO:0000256" key="2">
    <source>
        <dbReference type="SAM" id="SignalP"/>
    </source>
</evidence>
<keyword evidence="1" id="KW-0378">Hydrolase</keyword>
<dbReference type="AlphaFoldDB" id="A0A6C2YSF4"/>
<dbReference type="PANTHER" id="PTHR31988:SF19">
    <property type="entry name" value="9-O-ACETYL-N-ACETYLNEURAMINIC ACID DEACETYLASE-RELATED"/>
    <property type="match status" value="1"/>
</dbReference>
<dbReference type="Gene3D" id="1.25.10.10">
    <property type="entry name" value="Leucine-rich Repeat Variant"/>
    <property type="match status" value="1"/>
</dbReference>
<dbReference type="InterPro" id="IPR052940">
    <property type="entry name" value="Carb_Esterase_6"/>
</dbReference>
<dbReference type="Pfam" id="PF03629">
    <property type="entry name" value="SASA"/>
    <property type="match status" value="1"/>
</dbReference>
<keyword evidence="5" id="KW-1185">Reference proteome</keyword>
<keyword evidence="2" id="KW-0732">Signal</keyword>
<reference evidence="4" key="1">
    <citation type="submission" date="2019-04" db="EMBL/GenBank/DDBJ databases">
        <authorList>
            <consortium name="Science for Life Laboratories"/>
        </authorList>
    </citation>
    <scope>NUCLEOTIDE SEQUENCE</scope>
    <source>
        <strain evidence="4">MBLW1</strain>
    </source>
</reference>
<evidence type="ECO:0000313" key="4">
    <source>
        <dbReference type="EMBL" id="VIP04610.1"/>
    </source>
</evidence>
<feature type="domain" description="PDZ" evidence="3">
    <location>
        <begin position="74"/>
        <end position="104"/>
    </location>
</feature>
<evidence type="ECO:0000313" key="5">
    <source>
        <dbReference type="Proteomes" id="UP000464378"/>
    </source>
</evidence>
<dbReference type="RefSeq" id="WP_197740768.1">
    <property type="nucleotide sequence ID" value="NZ_LR593887.1"/>
</dbReference>
<dbReference type="SUPFAM" id="SSF52266">
    <property type="entry name" value="SGNH hydrolase"/>
    <property type="match status" value="1"/>
</dbReference>
<protein>
    <recommendedName>
        <fullName evidence="3">PDZ domain-containing protein</fullName>
    </recommendedName>
</protein>
<dbReference type="Pfam" id="PF19805">
    <property type="entry name" value="DUF6288"/>
    <property type="match status" value="1"/>
</dbReference>
<dbReference type="PANTHER" id="PTHR31988">
    <property type="entry name" value="ESTERASE, PUTATIVE (DUF303)-RELATED"/>
    <property type="match status" value="1"/>
</dbReference>
<dbReference type="InterPro" id="IPR005181">
    <property type="entry name" value="SASA"/>
</dbReference>
<dbReference type="InterPro" id="IPR001478">
    <property type="entry name" value="PDZ"/>
</dbReference>
<dbReference type="Gene3D" id="2.30.42.10">
    <property type="match status" value="1"/>
</dbReference>
<dbReference type="Proteomes" id="UP000464378">
    <property type="component" value="Chromosome"/>
</dbReference>
<dbReference type="PROSITE" id="PS50106">
    <property type="entry name" value="PDZ"/>
    <property type="match status" value="1"/>
</dbReference>
<feature type="chain" id="PRO_5033534931" description="PDZ domain-containing protein" evidence="2">
    <location>
        <begin position="26"/>
        <end position="1206"/>
    </location>
</feature>
<dbReference type="SUPFAM" id="SSF48371">
    <property type="entry name" value="ARM repeat"/>
    <property type="match status" value="1"/>
</dbReference>
<dbReference type="InterPro" id="IPR046255">
    <property type="entry name" value="DUF6288"/>
</dbReference>
<gene>
    <name evidence="4" type="ORF">GMBLW1_45830</name>
</gene>
<dbReference type="InterPro" id="IPR011989">
    <property type="entry name" value="ARM-like"/>
</dbReference>
<evidence type="ECO:0000256" key="1">
    <source>
        <dbReference type="ARBA" id="ARBA00022801"/>
    </source>
</evidence>
<dbReference type="InterPro" id="IPR036034">
    <property type="entry name" value="PDZ_sf"/>
</dbReference>
<feature type="signal peptide" evidence="2">
    <location>
        <begin position="1"/>
        <end position="25"/>
    </location>
</feature>
<dbReference type="InterPro" id="IPR016024">
    <property type="entry name" value="ARM-type_fold"/>
</dbReference>
<dbReference type="EMBL" id="LR593887">
    <property type="protein sequence ID" value="VTS06581.1"/>
    <property type="molecule type" value="Genomic_DNA"/>
</dbReference>